<protein>
    <submittedName>
        <fullName evidence="1">Uncharacterized protein</fullName>
    </submittedName>
</protein>
<sequence length="559" mass="61711">CQILPKGVVSVIGPAASPASGSTISHICGEKEIPHVKIGPEENPKLPYLRFASVTLYPSNEDLSLAIGSMLRSFGYPTTSLVCAKAECLLRLEELVHRFLISRETLSVRMLDDSLDPTPLLKEIRDDKVATIIIDANASISYHILRKILYLCCEALSVLPIMKESGSSVPRCQSKGSANELGMTSAFYKYILTTMSLPRWLSFWILSQCFLSTALPRRLLSQLLFVMAGRPTDFPLLRLDDVVDDQSNILGFSMLNGTHPFYLEFIRSLNLSWREGCTLSPYPGPSVNDYNGNTCFHLRRMEQGCEGDDPLGRGGMFCVGGTPNKAVRGLREHGSSSSEVVPAMLELGSFPSFSVGGGVGGGRLSSALMYDAVHVVVSAVQELNRSQEIGVRPLSCTSPLIWQHGTSLMNYLRMVEYDGLTGHIEFNSKGQRTNYTLKILEKHPAGHKEIGTWYSNNTLTMNSTSLDLNASDTLVNKTLIVTTILENPYVMRRSNYQDLQGNDQYEGFCVDMLRELAGTLKFSFKIKLVDDGLYGAPEPNGSWTGMVGELINRWLITAF</sequence>
<dbReference type="Proteomes" id="UP001057452">
    <property type="component" value="Chromosome 11"/>
</dbReference>
<evidence type="ECO:0000313" key="1">
    <source>
        <dbReference type="EMBL" id="KAI4817413.1"/>
    </source>
</evidence>
<organism evidence="1 2">
    <name type="scientific">Chaenocephalus aceratus</name>
    <name type="common">Blackfin icefish</name>
    <name type="synonym">Chaenichthys aceratus</name>
    <dbReference type="NCBI Taxonomy" id="36190"/>
    <lineage>
        <taxon>Eukaryota</taxon>
        <taxon>Metazoa</taxon>
        <taxon>Chordata</taxon>
        <taxon>Craniata</taxon>
        <taxon>Vertebrata</taxon>
        <taxon>Euteleostomi</taxon>
        <taxon>Actinopterygii</taxon>
        <taxon>Neopterygii</taxon>
        <taxon>Teleostei</taxon>
        <taxon>Neoteleostei</taxon>
        <taxon>Acanthomorphata</taxon>
        <taxon>Eupercaria</taxon>
        <taxon>Perciformes</taxon>
        <taxon>Notothenioidei</taxon>
        <taxon>Channichthyidae</taxon>
        <taxon>Chaenocephalus</taxon>
    </lineage>
</organism>
<dbReference type="EMBL" id="CM043795">
    <property type="protein sequence ID" value="KAI4817413.1"/>
    <property type="molecule type" value="Genomic_DNA"/>
</dbReference>
<reference evidence="1" key="1">
    <citation type="submission" date="2022-05" db="EMBL/GenBank/DDBJ databases">
        <title>Chromosome-level genome of Chaenocephalus aceratus.</title>
        <authorList>
            <person name="Park H."/>
        </authorList>
    </citation>
    <scope>NUCLEOTIDE SEQUENCE</scope>
    <source>
        <strain evidence="1">KU_202001</strain>
    </source>
</reference>
<feature type="non-terminal residue" evidence="1">
    <location>
        <position position="1"/>
    </location>
</feature>
<proteinExistence type="predicted"/>
<comment type="caution">
    <text evidence="1">The sequence shown here is derived from an EMBL/GenBank/DDBJ whole genome shotgun (WGS) entry which is preliminary data.</text>
</comment>
<name>A0ACB9WTU2_CHAAC</name>
<accession>A0ACB9WTU2</accession>
<gene>
    <name evidence="1" type="ORF">KUCAC02_010814</name>
</gene>
<evidence type="ECO:0000313" key="2">
    <source>
        <dbReference type="Proteomes" id="UP001057452"/>
    </source>
</evidence>
<keyword evidence="2" id="KW-1185">Reference proteome</keyword>